<sequence>MKMEIKSSPSCSSSPTHNSNSNGEVSAAALLILSEEQREAARKHNIDLRLKIFRDIRRPGRDYSQLLDNLGLVKGDHDMKSDFVEMCIGESRRFRRHRMVGSIQECCSRISPSRPSSSTTRGSRRYQELTLALLELLSPSGIRLGLGVVEGVAMAMGEAVGRHQSVMSSKATTTRKT</sequence>
<dbReference type="GO" id="GO:0140767">
    <property type="term" value="F:enzyme-substrate adaptor activity"/>
    <property type="evidence" value="ECO:0007669"/>
    <property type="project" value="EnsemblMetazoa"/>
</dbReference>
<evidence type="ECO:0000313" key="3">
    <source>
        <dbReference type="EMBL" id="EDW26037.1"/>
    </source>
</evidence>
<dbReference type="GO" id="GO:0019888">
    <property type="term" value="F:protein phosphatase regulator activity"/>
    <property type="evidence" value="ECO:0007669"/>
    <property type="project" value="EnsemblMetazoa"/>
</dbReference>
<dbReference type="HOGENOM" id="CLU_1519436_0_0_1"/>
<dbReference type="STRING" id="7234.B4GU17"/>
<dbReference type="PANTHER" id="PTHR12957">
    <property type="entry name" value="DEAD/H BOX POLYPEPTIDE 26/DICE1-RELATED"/>
    <property type="match status" value="1"/>
</dbReference>
<dbReference type="Proteomes" id="UP000008744">
    <property type="component" value="Unassembled WGS sequence"/>
</dbReference>
<evidence type="ECO:0000259" key="2">
    <source>
        <dbReference type="Pfam" id="PF15300"/>
    </source>
</evidence>
<dbReference type="InterPro" id="IPR051113">
    <property type="entry name" value="Integrator_subunit6"/>
</dbReference>
<gene>
    <name evidence="3" type="primary">Dper\GL14167</name>
    <name evidence="3" type="ORF">Dper_GL14167</name>
</gene>
<dbReference type="EMBL" id="CH479190">
    <property type="protein sequence ID" value="EDW26037.1"/>
    <property type="molecule type" value="Genomic_DNA"/>
</dbReference>
<dbReference type="AlphaFoldDB" id="B4GU17"/>
<feature type="compositionally biased region" description="Low complexity" evidence="1">
    <location>
        <begin position="7"/>
        <end position="22"/>
    </location>
</feature>
<reference evidence="3 4" key="1">
    <citation type="journal article" date="2007" name="Nature">
        <title>Evolution of genes and genomes on the Drosophila phylogeny.</title>
        <authorList>
            <consortium name="Drosophila 12 Genomes Consortium"/>
            <person name="Clark A.G."/>
            <person name="Eisen M.B."/>
            <person name="Smith D.R."/>
            <person name="Bergman C.M."/>
            <person name="Oliver B."/>
            <person name="Markow T.A."/>
            <person name="Kaufman T.C."/>
            <person name="Kellis M."/>
            <person name="Gelbart W."/>
            <person name="Iyer V.N."/>
            <person name="Pollard D.A."/>
            <person name="Sackton T.B."/>
            <person name="Larracuente A.M."/>
            <person name="Singh N.D."/>
            <person name="Abad J.P."/>
            <person name="Abt D.N."/>
            <person name="Adryan B."/>
            <person name="Aguade M."/>
            <person name="Akashi H."/>
            <person name="Anderson W.W."/>
            <person name="Aquadro C.F."/>
            <person name="Ardell D.H."/>
            <person name="Arguello R."/>
            <person name="Artieri C.G."/>
            <person name="Barbash D.A."/>
            <person name="Barker D."/>
            <person name="Barsanti P."/>
            <person name="Batterham P."/>
            <person name="Batzoglou S."/>
            <person name="Begun D."/>
            <person name="Bhutkar A."/>
            <person name="Blanco E."/>
            <person name="Bosak S.A."/>
            <person name="Bradley R.K."/>
            <person name="Brand A.D."/>
            <person name="Brent M.R."/>
            <person name="Brooks A.N."/>
            <person name="Brown R.H."/>
            <person name="Butlin R.K."/>
            <person name="Caggese C."/>
            <person name="Calvi B.R."/>
            <person name="Bernardo de Carvalho A."/>
            <person name="Caspi A."/>
            <person name="Castrezana S."/>
            <person name="Celniker S.E."/>
            <person name="Chang J.L."/>
            <person name="Chapple C."/>
            <person name="Chatterji S."/>
            <person name="Chinwalla A."/>
            <person name="Civetta A."/>
            <person name="Clifton S.W."/>
            <person name="Comeron J.M."/>
            <person name="Costello J.C."/>
            <person name="Coyne J.A."/>
            <person name="Daub J."/>
            <person name="David R.G."/>
            <person name="Delcher A.L."/>
            <person name="Delehaunty K."/>
            <person name="Do C.B."/>
            <person name="Ebling H."/>
            <person name="Edwards K."/>
            <person name="Eickbush T."/>
            <person name="Evans J.D."/>
            <person name="Filipski A."/>
            <person name="Findeiss S."/>
            <person name="Freyhult E."/>
            <person name="Fulton L."/>
            <person name="Fulton R."/>
            <person name="Garcia A.C."/>
            <person name="Gardiner A."/>
            <person name="Garfield D.A."/>
            <person name="Garvin B.E."/>
            <person name="Gibson G."/>
            <person name="Gilbert D."/>
            <person name="Gnerre S."/>
            <person name="Godfrey J."/>
            <person name="Good R."/>
            <person name="Gotea V."/>
            <person name="Gravely B."/>
            <person name="Greenberg A.J."/>
            <person name="Griffiths-Jones S."/>
            <person name="Gross S."/>
            <person name="Guigo R."/>
            <person name="Gustafson E.A."/>
            <person name="Haerty W."/>
            <person name="Hahn M.W."/>
            <person name="Halligan D.L."/>
            <person name="Halpern A.L."/>
            <person name="Halter G.M."/>
            <person name="Han M.V."/>
            <person name="Heger A."/>
            <person name="Hillier L."/>
            <person name="Hinrichs A.S."/>
            <person name="Holmes I."/>
            <person name="Hoskins R.A."/>
            <person name="Hubisz M.J."/>
            <person name="Hultmark D."/>
            <person name="Huntley M.A."/>
            <person name="Jaffe D.B."/>
            <person name="Jagadeeshan S."/>
            <person name="Jeck W.R."/>
            <person name="Johnson J."/>
            <person name="Jones C.D."/>
            <person name="Jordan W.C."/>
            <person name="Karpen G.H."/>
            <person name="Kataoka E."/>
            <person name="Keightley P.D."/>
            <person name="Kheradpour P."/>
            <person name="Kirkness E.F."/>
            <person name="Koerich L.B."/>
            <person name="Kristiansen K."/>
            <person name="Kudrna D."/>
            <person name="Kulathinal R.J."/>
            <person name="Kumar S."/>
            <person name="Kwok R."/>
            <person name="Lander E."/>
            <person name="Langley C.H."/>
            <person name="Lapoint R."/>
            <person name="Lazzaro B.P."/>
            <person name="Lee S.J."/>
            <person name="Levesque L."/>
            <person name="Li R."/>
            <person name="Lin C.F."/>
            <person name="Lin M.F."/>
            <person name="Lindblad-Toh K."/>
            <person name="Llopart A."/>
            <person name="Long M."/>
            <person name="Low L."/>
            <person name="Lozovsky E."/>
            <person name="Lu J."/>
            <person name="Luo M."/>
            <person name="Machado C.A."/>
            <person name="Makalowski W."/>
            <person name="Marzo M."/>
            <person name="Matsuda M."/>
            <person name="Matzkin L."/>
            <person name="McAllister B."/>
            <person name="McBride C.S."/>
            <person name="McKernan B."/>
            <person name="McKernan K."/>
            <person name="Mendez-Lago M."/>
            <person name="Minx P."/>
            <person name="Mollenhauer M.U."/>
            <person name="Montooth K."/>
            <person name="Mount S.M."/>
            <person name="Mu X."/>
            <person name="Myers E."/>
            <person name="Negre B."/>
            <person name="Newfeld S."/>
            <person name="Nielsen R."/>
            <person name="Noor M.A."/>
            <person name="O'Grady P."/>
            <person name="Pachter L."/>
            <person name="Papaceit M."/>
            <person name="Parisi M.J."/>
            <person name="Parisi M."/>
            <person name="Parts L."/>
            <person name="Pedersen J.S."/>
            <person name="Pesole G."/>
            <person name="Phillippy A.M."/>
            <person name="Ponting C.P."/>
            <person name="Pop M."/>
            <person name="Porcelli D."/>
            <person name="Powell J.R."/>
            <person name="Prohaska S."/>
            <person name="Pruitt K."/>
            <person name="Puig M."/>
            <person name="Quesneville H."/>
            <person name="Ram K.R."/>
            <person name="Rand D."/>
            <person name="Rasmussen M.D."/>
            <person name="Reed L.K."/>
            <person name="Reenan R."/>
            <person name="Reily A."/>
            <person name="Remington K.A."/>
            <person name="Rieger T.T."/>
            <person name="Ritchie M.G."/>
            <person name="Robin C."/>
            <person name="Rogers Y.H."/>
            <person name="Rohde C."/>
            <person name="Rozas J."/>
            <person name="Rubenfield M.J."/>
            <person name="Ruiz A."/>
            <person name="Russo S."/>
            <person name="Salzberg S.L."/>
            <person name="Sanchez-Gracia A."/>
            <person name="Saranga D.J."/>
            <person name="Sato H."/>
            <person name="Schaeffer S.W."/>
            <person name="Schatz M.C."/>
            <person name="Schlenke T."/>
            <person name="Schwartz R."/>
            <person name="Segarra C."/>
            <person name="Singh R.S."/>
            <person name="Sirot L."/>
            <person name="Sirota M."/>
            <person name="Sisneros N.B."/>
            <person name="Smith C.D."/>
            <person name="Smith T.F."/>
            <person name="Spieth J."/>
            <person name="Stage D.E."/>
            <person name="Stark A."/>
            <person name="Stephan W."/>
            <person name="Strausberg R.L."/>
            <person name="Strempel S."/>
            <person name="Sturgill D."/>
            <person name="Sutton G."/>
            <person name="Sutton G.G."/>
            <person name="Tao W."/>
            <person name="Teichmann S."/>
            <person name="Tobari Y.N."/>
            <person name="Tomimura Y."/>
            <person name="Tsolas J.M."/>
            <person name="Valente V.L."/>
            <person name="Venter E."/>
            <person name="Venter J.C."/>
            <person name="Vicario S."/>
            <person name="Vieira F.G."/>
            <person name="Vilella A.J."/>
            <person name="Villasante A."/>
            <person name="Walenz B."/>
            <person name="Wang J."/>
            <person name="Wasserman M."/>
            <person name="Watts T."/>
            <person name="Wilson D."/>
            <person name="Wilson R.K."/>
            <person name="Wing R.A."/>
            <person name="Wolfner M.F."/>
            <person name="Wong A."/>
            <person name="Wong G.K."/>
            <person name="Wu C.I."/>
            <person name="Wu G."/>
            <person name="Yamamoto D."/>
            <person name="Yang H.P."/>
            <person name="Yang S.P."/>
            <person name="Yorke J.A."/>
            <person name="Yoshida K."/>
            <person name="Zdobnov E."/>
            <person name="Zhang P."/>
            <person name="Zhang Y."/>
            <person name="Zimin A.V."/>
            <person name="Baldwin J."/>
            <person name="Abdouelleil A."/>
            <person name="Abdulkadir J."/>
            <person name="Abebe A."/>
            <person name="Abera B."/>
            <person name="Abreu J."/>
            <person name="Acer S.C."/>
            <person name="Aftuck L."/>
            <person name="Alexander A."/>
            <person name="An P."/>
            <person name="Anderson E."/>
            <person name="Anderson S."/>
            <person name="Arachi H."/>
            <person name="Azer M."/>
            <person name="Bachantsang P."/>
            <person name="Barry A."/>
            <person name="Bayul T."/>
            <person name="Berlin A."/>
            <person name="Bessette D."/>
            <person name="Bloom T."/>
            <person name="Blye J."/>
            <person name="Boguslavskiy L."/>
            <person name="Bonnet C."/>
            <person name="Boukhgalter B."/>
            <person name="Bourzgui I."/>
            <person name="Brown A."/>
            <person name="Cahill P."/>
            <person name="Channer S."/>
            <person name="Cheshatsang Y."/>
            <person name="Chuda L."/>
            <person name="Citroen M."/>
            <person name="Collymore A."/>
            <person name="Cooke P."/>
            <person name="Costello M."/>
            <person name="D'Aco K."/>
            <person name="Daza R."/>
            <person name="De Haan G."/>
            <person name="DeGray S."/>
            <person name="DeMaso C."/>
            <person name="Dhargay N."/>
            <person name="Dooley K."/>
            <person name="Dooley E."/>
            <person name="Doricent M."/>
            <person name="Dorje P."/>
            <person name="Dorjee K."/>
            <person name="Dupes A."/>
            <person name="Elong R."/>
            <person name="Falk J."/>
            <person name="Farina A."/>
            <person name="Faro S."/>
            <person name="Ferguson D."/>
            <person name="Fisher S."/>
            <person name="Foley C.D."/>
            <person name="Franke A."/>
            <person name="Friedrich D."/>
            <person name="Gadbois L."/>
            <person name="Gearin G."/>
            <person name="Gearin C.R."/>
            <person name="Giannoukos G."/>
            <person name="Goode T."/>
            <person name="Graham J."/>
            <person name="Grandbois E."/>
            <person name="Grewal S."/>
            <person name="Gyaltsen K."/>
            <person name="Hafez N."/>
            <person name="Hagos B."/>
            <person name="Hall J."/>
            <person name="Henson C."/>
            <person name="Hollinger A."/>
            <person name="Honan T."/>
            <person name="Huard M.D."/>
            <person name="Hughes L."/>
            <person name="Hurhula B."/>
            <person name="Husby M.E."/>
            <person name="Kamat A."/>
            <person name="Kanga B."/>
            <person name="Kashin S."/>
            <person name="Khazanovich D."/>
            <person name="Kisner P."/>
            <person name="Lance K."/>
            <person name="Lara M."/>
            <person name="Lee W."/>
            <person name="Lennon N."/>
            <person name="Letendre F."/>
            <person name="LeVine R."/>
            <person name="Lipovsky A."/>
            <person name="Liu X."/>
            <person name="Liu J."/>
            <person name="Liu S."/>
            <person name="Lokyitsang T."/>
            <person name="Lokyitsang Y."/>
            <person name="Lubonja R."/>
            <person name="Lui A."/>
            <person name="MacDonald P."/>
            <person name="Magnisalis V."/>
            <person name="Maru K."/>
            <person name="Matthews C."/>
            <person name="McCusker W."/>
            <person name="McDonough S."/>
            <person name="Mehta T."/>
            <person name="Meldrim J."/>
            <person name="Meneus L."/>
            <person name="Mihai O."/>
            <person name="Mihalev A."/>
            <person name="Mihova T."/>
            <person name="Mittelman R."/>
            <person name="Mlenga V."/>
            <person name="Montmayeur A."/>
            <person name="Mulrain L."/>
            <person name="Navidi A."/>
            <person name="Naylor J."/>
            <person name="Negash T."/>
            <person name="Nguyen T."/>
            <person name="Nguyen N."/>
            <person name="Nicol R."/>
            <person name="Norbu C."/>
            <person name="Norbu N."/>
            <person name="Novod N."/>
            <person name="O'Neill B."/>
            <person name="Osman S."/>
            <person name="Markiewicz E."/>
            <person name="Oyono O.L."/>
            <person name="Patti C."/>
            <person name="Phunkhang P."/>
            <person name="Pierre F."/>
            <person name="Priest M."/>
            <person name="Raghuraman S."/>
            <person name="Rege F."/>
            <person name="Reyes R."/>
            <person name="Rise C."/>
            <person name="Rogov P."/>
            <person name="Ross K."/>
            <person name="Ryan E."/>
            <person name="Settipalli S."/>
            <person name="Shea T."/>
            <person name="Sherpa N."/>
            <person name="Shi L."/>
            <person name="Shih D."/>
            <person name="Sparrow T."/>
            <person name="Spaulding J."/>
            <person name="Stalker J."/>
            <person name="Stange-Thomann N."/>
            <person name="Stavropoulos S."/>
            <person name="Stone C."/>
            <person name="Strader C."/>
            <person name="Tesfaye S."/>
            <person name="Thomson T."/>
            <person name="Thoulutsang Y."/>
            <person name="Thoulutsang D."/>
            <person name="Topham K."/>
            <person name="Topping I."/>
            <person name="Tsamla T."/>
            <person name="Vassiliev H."/>
            <person name="Vo A."/>
            <person name="Wangchuk T."/>
            <person name="Wangdi T."/>
            <person name="Weiand M."/>
            <person name="Wilkinson J."/>
            <person name="Wilson A."/>
            <person name="Yadav S."/>
            <person name="Young G."/>
            <person name="Yu Q."/>
            <person name="Zembek L."/>
            <person name="Zhong D."/>
            <person name="Zimmer A."/>
            <person name="Zwirko Z."/>
            <person name="Jaffe D.B."/>
            <person name="Alvarez P."/>
            <person name="Brockman W."/>
            <person name="Butler J."/>
            <person name="Chin C."/>
            <person name="Gnerre S."/>
            <person name="Grabherr M."/>
            <person name="Kleber M."/>
            <person name="Mauceli E."/>
            <person name="MacCallum I."/>
        </authorList>
    </citation>
    <scope>NUCLEOTIDE SEQUENCE [LARGE SCALE GENOMIC DNA]</scope>
    <source>
        <strain evidence="4">MSH-3 / Tucson 14011-0111.49</strain>
    </source>
</reference>
<organism evidence="4">
    <name type="scientific">Drosophila persimilis</name>
    <name type="common">Fruit fly</name>
    <dbReference type="NCBI Taxonomy" id="7234"/>
    <lineage>
        <taxon>Eukaryota</taxon>
        <taxon>Metazoa</taxon>
        <taxon>Ecdysozoa</taxon>
        <taxon>Arthropoda</taxon>
        <taxon>Hexapoda</taxon>
        <taxon>Insecta</taxon>
        <taxon>Pterygota</taxon>
        <taxon>Neoptera</taxon>
        <taxon>Endopterygota</taxon>
        <taxon>Diptera</taxon>
        <taxon>Brachycera</taxon>
        <taxon>Muscomorpha</taxon>
        <taxon>Ephydroidea</taxon>
        <taxon>Drosophilidae</taxon>
        <taxon>Drosophila</taxon>
        <taxon>Sophophora</taxon>
    </lineage>
</organism>
<feature type="region of interest" description="Disordered" evidence="1">
    <location>
        <begin position="1"/>
        <end position="22"/>
    </location>
</feature>
<dbReference type="OrthoDB" id="9449012at2759"/>
<dbReference type="GO" id="GO:0160232">
    <property type="term" value="C:INTAC complex"/>
    <property type="evidence" value="ECO:0007669"/>
    <property type="project" value="EnsemblMetazoa"/>
</dbReference>
<name>B4GU17_DROPE</name>
<dbReference type="InterPro" id="IPR029307">
    <property type="entry name" value="INT_SG_DDX_CT_C"/>
</dbReference>
<keyword evidence="4" id="KW-1185">Reference proteome</keyword>
<dbReference type="PANTHER" id="PTHR12957:SF2">
    <property type="entry name" value="INTEGRATOR COMPLEX SUBUNIT 6"/>
    <property type="match status" value="1"/>
</dbReference>
<dbReference type="GO" id="GO:0160240">
    <property type="term" value="P:RNA polymerase II transcription initiation surveillance"/>
    <property type="evidence" value="ECO:0007669"/>
    <property type="project" value="EnsemblMetazoa"/>
</dbReference>
<evidence type="ECO:0000256" key="1">
    <source>
        <dbReference type="SAM" id="MobiDB-lite"/>
    </source>
</evidence>
<proteinExistence type="predicted"/>
<accession>B4GU17</accession>
<dbReference type="Pfam" id="PF15300">
    <property type="entry name" value="INT_SG_DDX_CT_C"/>
    <property type="match status" value="1"/>
</dbReference>
<evidence type="ECO:0000313" key="4">
    <source>
        <dbReference type="Proteomes" id="UP000008744"/>
    </source>
</evidence>
<dbReference type="GO" id="GO:0032039">
    <property type="term" value="C:integrator complex"/>
    <property type="evidence" value="ECO:0007669"/>
    <property type="project" value="EnsemblMetazoa"/>
</dbReference>
<protein>
    <submittedName>
        <fullName evidence="3">GL14167</fullName>
    </submittedName>
</protein>
<dbReference type="eggNOG" id="KOG3768">
    <property type="taxonomic scope" value="Eukaryota"/>
</dbReference>
<dbReference type="GO" id="GO:0034472">
    <property type="term" value="P:snRNA 3'-end processing"/>
    <property type="evidence" value="ECO:0007669"/>
    <property type="project" value="EnsemblMetazoa"/>
</dbReference>
<feature type="domain" description="INTS6/SAGE1/DDX26B/CT45 C-terminal" evidence="2">
    <location>
        <begin position="43"/>
        <end position="105"/>
    </location>
</feature>